<dbReference type="Proteomes" id="UP001500449">
    <property type="component" value="Unassembled WGS sequence"/>
</dbReference>
<dbReference type="Pfam" id="PF19315">
    <property type="entry name" value="MC_hydratase"/>
    <property type="match status" value="1"/>
</dbReference>
<sequence length="172" mass="18894">MTVKPGWEGRFYEDFAIGDVYQHPLGRTITETDNTWFTLLTMNTNQAHFNAAVGESSEFGRMLVASPLTISIAMGQSVTDTTQNAFANLGLDDLKLTAPVFAGDTIWSESIVLDKRESGSRPHAGIVTIRTRTLNQDAVEVLSFRRTFYVHKAGTQKSHFPQAATPLTVEGA</sequence>
<evidence type="ECO:0000313" key="1">
    <source>
        <dbReference type="EMBL" id="GAA1836730.1"/>
    </source>
</evidence>
<dbReference type="InterPro" id="IPR048274">
    <property type="entry name" value="MC_hydratase"/>
</dbReference>
<comment type="caution">
    <text evidence="1">The sequence shown here is derived from an EMBL/GenBank/DDBJ whole genome shotgun (WGS) entry which is preliminary data.</text>
</comment>
<keyword evidence="2" id="KW-1185">Reference proteome</keyword>
<dbReference type="Gene3D" id="3.10.129.10">
    <property type="entry name" value="Hotdog Thioesterase"/>
    <property type="match status" value="1"/>
</dbReference>
<gene>
    <name evidence="1" type="ORF">GCM10009836_14080</name>
</gene>
<reference evidence="1 2" key="1">
    <citation type="journal article" date="2019" name="Int. J. Syst. Evol. Microbiol.">
        <title>The Global Catalogue of Microorganisms (GCM) 10K type strain sequencing project: providing services to taxonomists for standard genome sequencing and annotation.</title>
        <authorList>
            <consortium name="The Broad Institute Genomics Platform"/>
            <consortium name="The Broad Institute Genome Sequencing Center for Infectious Disease"/>
            <person name="Wu L."/>
            <person name="Ma J."/>
        </authorList>
    </citation>
    <scope>NUCLEOTIDE SEQUENCE [LARGE SCALE GENOMIC DNA]</scope>
    <source>
        <strain evidence="1 2">JCM 16009</strain>
    </source>
</reference>
<organism evidence="1 2">
    <name type="scientific">Pseudonocardia ailaonensis</name>
    <dbReference type="NCBI Taxonomy" id="367279"/>
    <lineage>
        <taxon>Bacteria</taxon>
        <taxon>Bacillati</taxon>
        <taxon>Actinomycetota</taxon>
        <taxon>Actinomycetes</taxon>
        <taxon>Pseudonocardiales</taxon>
        <taxon>Pseudonocardiaceae</taxon>
        <taxon>Pseudonocardia</taxon>
    </lineage>
</organism>
<dbReference type="InterPro" id="IPR029069">
    <property type="entry name" value="HotDog_dom_sf"/>
</dbReference>
<accession>A0ABN2MS23</accession>
<dbReference type="InterPro" id="IPR052342">
    <property type="entry name" value="MCH/BMMD"/>
</dbReference>
<protein>
    <submittedName>
        <fullName evidence="1">MaoC family dehydratase</fullName>
    </submittedName>
</protein>
<dbReference type="CDD" id="cd03451">
    <property type="entry name" value="FkbR2"/>
    <property type="match status" value="1"/>
</dbReference>
<name>A0ABN2MS23_9PSEU</name>
<dbReference type="PANTHER" id="PTHR43664">
    <property type="entry name" value="MONOAMINE OXIDASE-RELATED"/>
    <property type="match status" value="1"/>
</dbReference>
<evidence type="ECO:0000313" key="2">
    <source>
        <dbReference type="Proteomes" id="UP001500449"/>
    </source>
</evidence>
<dbReference type="EMBL" id="BAAAQK010000004">
    <property type="protein sequence ID" value="GAA1836730.1"/>
    <property type="molecule type" value="Genomic_DNA"/>
</dbReference>
<dbReference type="PANTHER" id="PTHR43664:SF1">
    <property type="entry name" value="BETA-METHYLMALYL-COA DEHYDRATASE"/>
    <property type="match status" value="1"/>
</dbReference>
<dbReference type="RefSeq" id="WP_344413677.1">
    <property type="nucleotide sequence ID" value="NZ_BAAAQK010000004.1"/>
</dbReference>
<dbReference type="SUPFAM" id="SSF54637">
    <property type="entry name" value="Thioesterase/thiol ester dehydrase-isomerase"/>
    <property type="match status" value="1"/>
</dbReference>
<proteinExistence type="predicted"/>